<protein>
    <submittedName>
        <fullName evidence="2">Uncharacterized protein</fullName>
    </submittedName>
</protein>
<feature type="region of interest" description="Disordered" evidence="1">
    <location>
        <begin position="35"/>
        <end position="55"/>
    </location>
</feature>
<evidence type="ECO:0000256" key="1">
    <source>
        <dbReference type="SAM" id="MobiDB-lite"/>
    </source>
</evidence>
<organism evidence="2 3">
    <name type="scientific">Pichia kudriavzevii</name>
    <name type="common">Yeast</name>
    <name type="synonym">Issatchenkia orientalis</name>
    <dbReference type="NCBI Taxonomy" id="4909"/>
    <lineage>
        <taxon>Eukaryota</taxon>
        <taxon>Fungi</taxon>
        <taxon>Dikarya</taxon>
        <taxon>Ascomycota</taxon>
        <taxon>Saccharomycotina</taxon>
        <taxon>Pichiomycetes</taxon>
        <taxon>Pichiales</taxon>
        <taxon>Pichiaceae</taxon>
        <taxon>Pichia</taxon>
    </lineage>
</organism>
<reference evidence="2 3" key="1">
    <citation type="submission" date="2017-05" db="EMBL/GenBank/DDBJ databases">
        <title>The Genome Sequence of Candida krusei Ckrusei653.</title>
        <authorList>
            <person name="Cuomo C."/>
            <person name="Forche A."/>
            <person name="Young S."/>
            <person name="Abouelleil A."/>
            <person name="Cao P."/>
            <person name="Chapman S."/>
            <person name="Cusick C."/>
            <person name="Shea T."/>
            <person name="Nusbaum C."/>
            <person name="Birren B."/>
        </authorList>
    </citation>
    <scope>NUCLEOTIDE SEQUENCE [LARGE SCALE GENOMIC DNA]</scope>
    <source>
        <strain evidence="2 3">Ckrusei653</strain>
    </source>
</reference>
<sequence>MAVLSAERCNRHLMEKAVIADGIISLLLEKPAWNEPTSSPVPKKQRQHSTLPSKGIQSLEVGSVSKYQQWSRLPSSIPESILMGTANTIIYMSDLHAMSVTRLAVGSWNAKGENKPNREEVGIHVDSAVIERVDAEGLQEHPSGSVLVTIGRVTRDFCRGGLKWDRVEWIIKNKSLVAPMRGMPKMLVYSVLENVRAVLRVMFEDQWDVTDRMAILKSHSGRHALNELLLELGMSIDDFSGENGRMLLANGGLQVDHWVFLLQNCNL</sequence>
<dbReference type="VEuPathDB" id="FungiDB:C5L36_0B09770"/>
<gene>
    <name evidence="2" type="ORF">CAS74_003859</name>
</gene>
<dbReference type="AlphaFoldDB" id="A0A1Z8JJV9"/>
<dbReference type="Proteomes" id="UP000195871">
    <property type="component" value="Unassembled WGS sequence"/>
</dbReference>
<name>A0A1Z8JJV9_PICKU</name>
<evidence type="ECO:0000313" key="3">
    <source>
        <dbReference type="Proteomes" id="UP000195871"/>
    </source>
</evidence>
<dbReference type="EMBL" id="NHMM01000006">
    <property type="protein sequence ID" value="OUT20863.1"/>
    <property type="molecule type" value="Genomic_DNA"/>
</dbReference>
<evidence type="ECO:0000313" key="2">
    <source>
        <dbReference type="EMBL" id="OUT20863.1"/>
    </source>
</evidence>
<accession>A0A1Z8JJV9</accession>
<comment type="caution">
    <text evidence="2">The sequence shown here is derived from an EMBL/GenBank/DDBJ whole genome shotgun (WGS) entry which is preliminary data.</text>
</comment>
<proteinExistence type="predicted"/>